<proteinExistence type="predicted"/>
<comment type="caution">
    <text evidence="1">The sequence shown here is derived from an EMBL/GenBank/DDBJ whole genome shotgun (WGS) entry which is preliminary data.</text>
</comment>
<organism evidence="1 2">
    <name type="scientific">Olea europaea subsp. europaea</name>
    <dbReference type="NCBI Taxonomy" id="158383"/>
    <lineage>
        <taxon>Eukaryota</taxon>
        <taxon>Viridiplantae</taxon>
        <taxon>Streptophyta</taxon>
        <taxon>Embryophyta</taxon>
        <taxon>Tracheophyta</taxon>
        <taxon>Spermatophyta</taxon>
        <taxon>Magnoliopsida</taxon>
        <taxon>eudicotyledons</taxon>
        <taxon>Gunneridae</taxon>
        <taxon>Pentapetalae</taxon>
        <taxon>asterids</taxon>
        <taxon>lamiids</taxon>
        <taxon>Lamiales</taxon>
        <taxon>Oleaceae</taxon>
        <taxon>Oleeae</taxon>
        <taxon>Olea</taxon>
    </lineage>
</organism>
<dbReference type="EMBL" id="CACTIH010010818">
    <property type="protein sequence ID" value="CAA3033622.1"/>
    <property type="molecule type" value="Genomic_DNA"/>
</dbReference>
<name>A0A8S0VIL5_OLEEU</name>
<dbReference type="OrthoDB" id="692779at2759"/>
<reference evidence="1 2" key="1">
    <citation type="submission" date="2019-12" db="EMBL/GenBank/DDBJ databases">
        <authorList>
            <person name="Alioto T."/>
            <person name="Alioto T."/>
            <person name="Gomez Garrido J."/>
        </authorList>
    </citation>
    <scope>NUCLEOTIDE SEQUENCE [LARGE SCALE GENOMIC DNA]</scope>
</reference>
<dbReference type="Gramene" id="OE9A076840T1">
    <property type="protein sequence ID" value="OE9A076840C1"/>
    <property type="gene ID" value="OE9A076840"/>
</dbReference>
<dbReference type="Proteomes" id="UP000594638">
    <property type="component" value="Unassembled WGS sequence"/>
</dbReference>
<protein>
    <submittedName>
        <fullName evidence="1">Uncharacterized protein</fullName>
    </submittedName>
</protein>
<sequence length="99" mass="11762">MEGDTNRRRLSYFSGCMSPSCIPVHEQYSRIHISHGNNRSRRLRNFLRKIVNESKSIYAPSKPAKFQYDAVSYSQNFDEGLHKEDYPQVFQEFTWRVVK</sequence>
<evidence type="ECO:0000313" key="1">
    <source>
        <dbReference type="EMBL" id="CAA3033622.1"/>
    </source>
</evidence>
<accession>A0A8S0VIL5</accession>
<evidence type="ECO:0000313" key="2">
    <source>
        <dbReference type="Proteomes" id="UP000594638"/>
    </source>
</evidence>
<dbReference type="AlphaFoldDB" id="A0A8S0VIL5"/>
<gene>
    <name evidence="1" type="ORF">OLEA9_A076840</name>
</gene>
<keyword evidence="2" id="KW-1185">Reference proteome</keyword>